<evidence type="ECO:0000313" key="3">
    <source>
        <dbReference type="Proteomes" id="UP001442841"/>
    </source>
</evidence>
<protein>
    <recommendedName>
        <fullName evidence="4">Scaffolding protein</fullName>
    </recommendedName>
</protein>
<feature type="compositionally biased region" description="Polar residues" evidence="1">
    <location>
        <begin position="1"/>
        <end position="21"/>
    </location>
</feature>
<accession>A0ABZ3FMN7</accession>
<dbReference type="Proteomes" id="UP001442841">
    <property type="component" value="Chromosome"/>
</dbReference>
<gene>
    <name evidence="2" type="ORF">AADG42_08315</name>
</gene>
<organism evidence="2 3">
    <name type="scientific">Ammonicoccus fulvus</name>
    <dbReference type="NCBI Taxonomy" id="3138240"/>
    <lineage>
        <taxon>Bacteria</taxon>
        <taxon>Bacillati</taxon>
        <taxon>Actinomycetota</taxon>
        <taxon>Actinomycetes</taxon>
        <taxon>Propionibacteriales</taxon>
        <taxon>Propionibacteriaceae</taxon>
        <taxon>Ammonicoccus</taxon>
    </lineage>
</organism>
<sequence>MTDQTIETTTIDPEATMTETTPDTDDNTAQGDDEARRYRKRAQAAEAERDELQAQLAVLQRRSIESASDLAKPGSLWLTGIEPAELLGDDGHPDAAKIAAADAAAVEQFGLARKQQPLPPDPGQGARQSVPEPTTFADSFKI</sequence>
<reference evidence="2 3" key="1">
    <citation type="submission" date="2024-04" db="EMBL/GenBank/DDBJ databases">
        <title>Isolation of an actinomycete strain from pig manure.</title>
        <authorList>
            <person name="Gong T."/>
            <person name="Yu Z."/>
            <person name="An M."/>
            <person name="Wei C."/>
            <person name="Yang W."/>
            <person name="Liu L."/>
        </authorList>
    </citation>
    <scope>NUCLEOTIDE SEQUENCE [LARGE SCALE GENOMIC DNA]</scope>
    <source>
        <strain evidence="2 3">ZF39</strain>
    </source>
</reference>
<keyword evidence="3" id="KW-1185">Reference proteome</keyword>
<evidence type="ECO:0000256" key="1">
    <source>
        <dbReference type="SAM" id="MobiDB-lite"/>
    </source>
</evidence>
<feature type="region of interest" description="Disordered" evidence="1">
    <location>
        <begin position="112"/>
        <end position="142"/>
    </location>
</feature>
<evidence type="ECO:0008006" key="4">
    <source>
        <dbReference type="Google" id="ProtNLM"/>
    </source>
</evidence>
<dbReference type="RefSeq" id="WP_425308750.1">
    <property type="nucleotide sequence ID" value="NZ_CP154795.1"/>
</dbReference>
<feature type="region of interest" description="Disordered" evidence="1">
    <location>
        <begin position="1"/>
        <end position="48"/>
    </location>
</feature>
<dbReference type="EMBL" id="CP154795">
    <property type="protein sequence ID" value="XAN07297.1"/>
    <property type="molecule type" value="Genomic_DNA"/>
</dbReference>
<evidence type="ECO:0000313" key="2">
    <source>
        <dbReference type="EMBL" id="XAN07297.1"/>
    </source>
</evidence>
<proteinExistence type="predicted"/>
<name>A0ABZ3FMN7_9ACTN</name>